<dbReference type="AlphaFoldDB" id="A0AAV5L6J0"/>
<sequence>MMREKGRERTRRDRDGQDSRARRMALNREHAESHGRGHQWRGEPASMGRLQNNQYQVRKQKEDGTYNWGLYKQATSYVFTNCPDDWSYEDMWRTFLKYGRVYDIYSRSRKSRNESKFGFVRFLEVKDKKELERQLDQIWAGMEYNSKLEEHAWLDGCYVETVHSVEMVRNLQEKFYMEGETEYRETWSTRSDLAMQDIEIDEKNEEDQVGCSIEEDDDVVPRMKEGGRKPSVQASKEEWELAETGDNSLEEIQISNAAARSTRFLLPEEWTTKWSDVKQWGLRRSVLDHCPILLKNECVNWGPKPFKCFDAWLEQLGCKEVITNAWINNEVKGWNRFKLKEKLKRTKQELKEWSCKTNTEMDSKIKEVETVIAAIDEKGEQNQLSATDVEKRRNNFIDLWKNLRIKERMWQQKSRKLWLKEGDANKKFFHRCVKGRRRRNEISSVQINGKQHTEVEEIKEEVAKYFQEMFAEEKWKRPKLDGISFKQITKADNELLTAAFSEQEIKEAIWNCDSSKAPSPNEFNFKFIKTIWEVIKPNVVGFVQEFQEHGRLVRGSNASFIVLIPKTESPQGIEEYKPISLIGVMYKVISKLPAKRLRKVLPKECLKSSFVSFLINGNPMKQFPVNRGIRQGDPLSPFLFLIVAEGLNRLVSLVVEKEWYKGVPIGSGDVMVAHLQFVDDTIFFGKTHMCNQIGSERDGSWEWNLAWRRNLFKWEAEEMMELQNMIKDVKISQGHPDNWEWIHDKNGLLDGYGRLVQSGGGLRSRWKWTTGIPFRNSK</sequence>
<proteinExistence type="predicted"/>
<organism evidence="2 3">
    <name type="scientific">Rubroshorea leprosula</name>
    <dbReference type="NCBI Taxonomy" id="152421"/>
    <lineage>
        <taxon>Eukaryota</taxon>
        <taxon>Viridiplantae</taxon>
        <taxon>Streptophyta</taxon>
        <taxon>Embryophyta</taxon>
        <taxon>Tracheophyta</taxon>
        <taxon>Spermatophyta</taxon>
        <taxon>Magnoliopsida</taxon>
        <taxon>eudicotyledons</taxon>
        <taxon>Gunneridae</taxon>
        <taxon>Pentapetalae</taxon>
        <taxon>rosids</taxon>
        <taxon>malvids</taxon>
        <taxon>Malvales</taxon>
        <taxon>Dipterocarpaceae</taxon>
        <taxon>Rubroshorea</taxon>
    </lineage>
</organism>
<evidence type="ECO:0000256" key="1">
    <source>
        <dbReference type="SAM" id="MobiDB-lite"/>
    </source>
</evidence>
<keyword evidence="3" id="KW-1185">Reference proteome</keyword>
<dbReference type="EMBL" id="BPVZ01000097">
    <property type="protein sequence ID" value="GKV32839.1"/>
    <property type="molecule type" value="Genomic_DNA"/>
</dbReference>
<dbReference type="PANTHER" id="PTHR46890">
    <property type="entry name" value="NON-LTR RETROLELEMENT REVERSE TRANSCRIPTASE-LIKE PROTEIN-RELATED"/>
    <property type="match status" value="1"/>
</dbReference>
<feature type="compositionally biased region" description="Basic and acidic residues" evidence="1">
    <location>
        <begin position="1"/>
        <end position="35"/>
    </location>
</feature>
<dbReference type="PANTHER" id="PTHR46890:SF50">
    <property type="entry name" value="RNA-DIRECTED DNA POLYMERASE, EUKARYOTA, REVERSE TRANSCRIPTASE ZINC-BINDING DOMAIN PROTEIN-RELATED"/>
    <property type="match status" value="1"/>
</dbReference>
<reference evidence="2 3" key="1">
    <citation type="journal article" date="2021" name="Commun. Biol.">
        <title>The genome of Shorea leprosula (Dipterocarpaceae) highlights the ecological relevance of drought in aseasonal tropical rainforests.</title>
        <authorList>
            <person name="Ng K.K.S."/>
            <person name="Kobayashi M.J."/>
            <person name="Fawcett J.A."/>
            <person name="Hatakeyama M."/>
            <person name="Paape T."/>
            <person name="Ng C.H."/>
            <person name="Ang C.C."/>
            <person name="Tnah L.H."/>
            <person name="Lee C.T."/>
            <person name="Nishiyama T."/>
            <person name="Sese J."/>
            <person name="O'Brien M.J."/>
            <person name="Copetti D."/>
            <person name="Mohd Noor M.I."/>
            <person name="Ong R.C."/>
            <person name="Putra M."/>
            <person name="Sireger I.Z."/>
            <person name="Indrioko S."/>
            <person name="Kosugi Y."/>
            <person name="Izuno A."/>
            <person name="Isagi Y."/>
            <person name="Lee S.L."/>
            <person name="Shimizu K.K."/>
        </authorList>
    </citation>
    <scope>NUCLEOTIDE SEQUENCE [LARGE SCALE GENOMIC DNA]</scope>
    <source>
        <strain evidence="2">214</strain>
    </source>
</reference>
<dbReference type="SUPFAM" id="SSF54928">
    <property type="entry name" value="RNA-binding domain, RBD"/>
    <property type="match status" value="1"/>
</dbReference>
<feature type="region of interest" description="Disordered" evidence="1">
    <location>
        <begin position="1"/>
        <end position="49"/>
    </location>
</feature>
<dbReference type="InterPro" id="IPR052343">
    <property type="entry name" value="Retrotransposon-Effector_Assoc"/>
</dbReference>
<comment type="caution">
    <text evidence="2">The sequence shown here is derived from an EMBL/GenBank/DDBJ whole genome shotgun (WGS) entry which is preliminary data.</text>
</comment>
<dbReference type="InterPro" id="IPR035979">
    <property type="entry name" value="RBD_domain_sf"/>
</dbReference>
<evidence type="ECO:0000313" key="2">
    <source>
        <dbReference type="EMBL" id="GKV32839.1"/>
    </source>
</evidence>
<accession>A0AAV5L6J0</accession>
<gene>
    <name evidence="2" type="ORF">SLEP1_g41408</name>
</gene>
<evidence type="ECO:0000313" key="3">
    <source>
        <dbReference type="Proteomes" id="UP001054252"/>
    </source>
</evidence>
<protein>
    <submittedName>
        <fullName evidence="2">Uncharacterized protein</fullName>
    </submittedName>
</protein>
<dbReference type="GO" id="GO:0003676">
    <property type="term" value="F:nucleic acid binding"/>
    <property type="evidence" value="ECO:0007669"/>
    <property type="project" value="InterPro"/>
</dbReference>
<name>A0AAV5L6J0_9ROSI</name>
<dbReference type="Proteomes" id="UP001054252">
    <property type="component" value="Unassembled WGS sequence"/>
</dbReference>